<comment type="caution">
    <text evidence="5">The sequence shown here is derived from an EMBL/GenBank/DDBJ whole genome shotgun (WGS) entry which is preliminary data.</text>
</comment>
<dbReference type="AlphaFoldDB" id="A0A178JCM1"/>
<organism evidence="5 6">
    <name type="scientific">Vibrio europaeus</name>
    <dbReference type="NCBI Taxonomy" id="300876"/>
    <lineage>
        <taxon>Bacteria</taxon>
        <taxon>Pseudomonadati</taxon>
        <taxon>Pseudomonadota</taxon>
        <taxon>Gammaproteobacteria</taxon>
        <taxon>Vibrionales</taxon>
        <taxon>Vibrionaceae</taxon>
        <taxon>Vibrio</taxon>
        <taxon>Vibrio oreintalis group</taxon>
    </lineage>
</organism>
<feature type="domain" description="ImpA N-terminal" evidence="3">
    <location>
        <begin position="21"/>
        <end position="116"/>
    </location>
</feature>
<feature type="transmembrane region" description="Helical" evidence="2">
    <location>
        <begin position="204"/>
        <end position="225"/>
    </location>
</feature>
<reference evidence="4" key="2">
    <citation type="submission" date="2022-11" db="EMBL/GenBank/DDBJ databases">
        <title>Role of the vibriolysin VemA secreted by the emergent pathogen Vibrio europaeus in the colonization of Manila clam mucus.</title>
        <authorList>
            <person name="Martinez C."/>
            <person name="Rodriguez S."/>
            <person name="Vences A."/>
            <person name="Barja J.L."/>
            <person name="Toranzo A.E."/>
            <person name="Dubert J."/>
        </authorList>
    </citation>
    <scope>NUCLEOTIDE SEQUENCE</scope>
    <source>
        <strain evidence="4">3454</strain>
    </source>
</reference>
<proteinExistence type="predicted"/>
<sequence length="418" mass="48410">MSNTVLLDQVVYHITSDSDSIRHLESYQKVRDEINSRFNPLSGGTNWQEVYDACELLAKGPGVDLLMSSYLTIAKLKIEGLPGYANGLELIMNSLSLLAKPDSKSAKMRKEVLDWLNSKAIPELKKMKPSQEQLRDLYRSERICERIHHWITLQQPEVDVDFEGVGFVLFEHIDQIETRYHTAIKRQEKQRESENRVTVKRHRWSLAAVCISTAIVSLTSLWLYYNPSVLNEYQFKQSIEVPVLTARNLNNYVEHTKPSKLASIQSELVPMYQSSIEEKTHVSIEQPYLKAIEQLNVLQKLYQGDDEVIQIGQTLHQDQQLALEQADEFVARFGEIRTKMANIALLAKKRRWTQVANETKSLEDFAVSLSPIYGRVGYVENLIEKKQYEQAHEEFEELKRRLNNLSWKVAQLNQMLEE</sequence>
<protein>
    <submittedName>
        <fullName evidence="5">Type VI secretion protein</fullName>
    </submittedName>
    <submittedName>
        <fullName evidence="4">Type VI secretion system ImpA family N-terminal domain-containing protein</fullName>
    </submittedName>
</protein>
<keyword evidence="7" id="KW-1185">Reference proteome</keyword>
<dbReference type="EMBL" id="LUAX01000001">
    <property type="protein sequence ID" value="OAM99902.1"/>
    <property type="molecule type" value="Genomic_DNA"/>
</dbReference>
<accession>A0A178JCM1</accession>
<dbReference type="PANTHER" id="PTHR37024:SF5">
    <property type="entry name" value="IMPA N-TERMINAL DOMAIN-CONTAINING PROTEIN"/>
    <property type="match status" value="1"/>
</dbReference>
<evidence type="ECO:0000313" key="5">
    <source>
        <dbReference type="EMBL" id="OAM99902.1"/>
    </source>
</evidence>
<keyword evidence="2" id="KW-0812">Transmembrane</keyword>
<dbReference type="PANTHER" id="PTHR37024">
    <property type="entry name" value="TYPE VI SECRETION SYSTEM DUF2094 AND IMPA-RELATED DOMAIN PROTEIN"/>
    <property type="match status" value="1"/>
</dbReference>
<evidence type="ECO:0000313" key="4">
    <source>
        <dbReference type="EMBL" id="MDC5742867.1"/>
    </source>
</evidence>
<evidence type="ECO:0000313" key="6">
    <source>
        <dbReference type="Proteomes" id="UP000094761"/>
    </source>
</evidence>
<name>A0A178JCM1_9VIBR</name>
<reference evidence="5 6" key="1">
    <citation type="submission" date="2016-03" db="EMBL/GenBank/DDBJ databases">
        <title>Draft genome sequence of the Vibrio tubiashii subs. europaeus.</title>
        <authorList>
            <person name="Spinard E."/>
            <person name="Dubert J."/>
            <person name="Nelson D.R."/>
            <person name="Barja J.L."/>
        </authorList>
    </citation>
    <scope>NUCLEOTIDE SEQUENCE [LARGE SCALE GENOMIC DNA]</scope>
    <source>
        <strain evidence="6">PP-638</strain>
        <strain evidence="5">PP2-638</strain>
    </source>
</reference>
<keyword evidence="2" id="KW-1133">Transmembrane helix</keyword>
<dbReference type="Proteomes" id="UP001150001">
    <property type="component" value="Unassembled WGS sequence"/>
</dbReference>
<evidence type="ECO:0000259" key="3">
    <source>
        <dbReference type="Pfam" id="PF06812"/>
    </source>
</evidence>
<evidence type="ECO:0000256" key="2">
    <source>
        <dbReference type="SAM" id="Phobius"/>
    </source>
</evidence>
<dbReference type="EMBL" id="JAPFIT010000031">
    <property type="protein sequence ID" value="MDC5742867.1"/>
    <property type="molecule type" value="Genomic_DNA"/>
</dbReference>
<evidence type="ECO:0000256" key="1">
    <source>
        <dbReference type="SAM" id="Coils"/>
    </source>
</evidence>
<dbReference type="RefSeq" id="WP_069665877.1">
    <property type="nucleotide sequence ID" value="NZ_JAPFIM010000008.1"/>
</dbReference>
<dbReference type="InterPro" id="IPR010657">
    <property type="entry name" value="ImpA_N"/>
</dbReference>
<feature type="coiled-coil region" evidence="1">
    <location>
        <begin position="381"/>
        <end position="415"/>
    </location>
</feature>
<dbReference type="Proteomes" id="UP000094761">
    <property type="component" value="Unassembled WGS sequence"/>
</dbReference>
<gene>
    <name evidence="5" type="ORF">AZ468_01925</name>
    <name evidence="4" type="ORF">OPW20_22675</name>
</gene>
<keyword evidence="1" id="KW-0175">Coiled coil</keyword>
<dbReference type="OrthoDB" id="5905784at2"/>
<evidence type="ECO:0000313" key="7">
    <source>
        <dbReference type="Proteomes" id="UP001150001"/>
    </source>
</evidence>
<dbReference type="GeneID" id="78074433"/>
<keyword evidence="2" id="KW-0472">Membrane</keyword>
<dbReference type="Pfam" id="PF06812">
    <property type="entry name" value="ImpA_N"/>
    <property type="match status" value="1"/>
</dbReference>